<gene>
    <name evidence="1" type="ORF">BJ138DRAFT_1013346</name>
</gene>
<dbReference type="EMBL" id="MU267842">
    <property type="protein sequence ID" value="KAH7908166.1"/>
    <property type="molecule type" value="Genomic_DNA"/>
</dbReference>
<evidence type="ECO:0000313" key="2">
    <source>
        <dbReference type="Proteomes" id="UP000790377"/>
    </source>
</evidence>
<accession>A0ACB8A415</accession>
<protein>
    <submittedName>
        <fullName evidence="1">Uncharacterized protein</fullName>
    </submittedName>
</protein>
<reference evidence="1" key="1">
    <citation type="journal article" date="2021" name="New Phytol.">
        <title>Evolutionary innovations through gain and loss of genes in the ectomycorrhizal Boletales.</title>
        <authorList>
            <person name="Wu G."/>
            <person name="Miyauchi S."/>
            <person name="Morin E."/>
            <person name="Kuo A."/>
            <person name="Drula E."/>
            <person name="Varga T."/>
            <person name="Kohler A."/>
            <person name="Feng B."/>
            <person name="Cao Y."/>
            <person name="Lipzen A."/>
            <person name="Daum C."/>
            <person name="Hundley H."/>
            <person name="Pangilinan J."/>
            <person name="Johnson J."/>
            <person name="Barry K."/>
            <person name="LaButti K."/>
            <person name="Ng V."/>
            <person name="Ahrendt S."/>
            <person name="Min B."/>
            <person name="Choi I.G."/>
            <person name="Park H."/>
            <person name="Plett J.M."/>
            <person name="Magnuson J."/>
            <person name="Spatafora J.W."/>
            <person name="Nagy L.G."/>
            <person name="Henrissat B."/>
            <person name="Grigoriev I.V."/>
            <person name="Yang Z.L."/>
            <person name="Xu J."/>
            <person name="Martin F.M."/>
        </authorList>
    </citation>
    <scope>NUCLEOTIDE SEQUENCE</scope>
    <source>
        <strain evidence="1">ATCC 28755</strain>
    </source>
</reference>
<sequence>MSSNLTGFRQHGSIGSSPLPLTTPNITHSPPANHIMFEKAWLNAPVLNAAIYGVNVSLYLVCFRALLRKTTRSNYKKQLPFLVFIALSFVLNSIYTFSTTNFANLAFIDNNNPEGYYFHKFDQGPNEPSNVAFVLLNWTADSFVLWRYMIISRACKLHIGLAMILPCLLFIASMALGVLFLIQWSNSSPWGMFLGIDFTPIFLGISLGLNILFTILIVLRLLYFRSRAMTAFGAHHGAQYTSAAGIIVESAAIYSTFSFVFLVLFAVHSGIAPVFLGSLGSIQIFSSLLIIWRISQGNAWSLDDAPGIMNADPILMMSRPNPLRPFLGQSQHKTVRLSSATEQGIKVTTEIFKDCEAHYGIDREAHLDSDSESERPSQGRFIETGLGAVNALTECGIAAIGVV</sequence>
<organism evidence="1 2">
    <name type="scientific">Hygrophoropsis aurantiaca</name>
    <dbReference type="NCBI Taxonomy" id="72124"/>
    <lineage>
        <taxon>Eukaryota</taxon>
        <taxon>Fungi</taxon>
        <taxon>Dikarya</taxon>
        <taxon>Basidiomycota</taxon>
        <taxon>Agaricomycotina</taxon>
        <taxon>Agaricomycetes</taxon>
        <taxon>Agaricomycetidae</taxon>
        <taxon>Boletales</taxon>
        <taxon>Coniophorineae</taxon>
        <taxon>Hygrophoropsidaceae</taxon>
        <taxon>Hygrophoropsis</taxon>
    </lineage>
</organism>
<proteinExistence type="predicted"/>
<name>A0ACB8A415_9AGAM</name>
<dbReference type="Proteomes" id="UP000790377">
    <property type="component" value="Unassembled WGS sequence"/>
</dbReference>
<evidence type="ECO:0000313" key="1">
    <source>
        <dbReference type="EMBL" id="KAH7908166.1"/>
    </source>
</evidence>
<comment type="caution">
    <text evidence="1">The sequence shown here is derived from an EMBL/GenBank/DDBJ whole genome shotgun (WGS) entry which is preliminary data.</text>
</comment>
<keyword evidence="2" id="KW-1185">Reference proteome</keyword>